<evidence type="ECO:0000313" key="5">
    <source>
        <dbReference type="Proteomes" id="UP001216139"/>
    </source>
</evidence>
<proteinExistence type="inferred from homology"/>
<dbReference type="HAMAP" id="MF_00632">
    <property type="entry name" value="UPF0234"/>
    <property type="match status" value="1"/>
</dbReference>
<gene>
    <name evidence="4" type="ORF">PQO05_13790</name>
</gene>
<dbReference type="Pfam" id="PF04461">
    <property type="entry name" value="YajQ"/>
    <property type="match status" value="1"/>
</dbReference>
<dbReference type="PANTHER" id="PTHR30476">
    <property type="entry name" value="UPF0234 PROTEIN YAJQ"/>
    <property type="match status" value="1"/>
</dbReference>
<evidence type="ECO:0000313" key="4">
    <source>
        <dbReference type="EMBL" id="WCT15006.1"/>
    </source>
</evidence>
<protein>
    <recommendedName>
        <fullName evidence="3">Nucleotide-binding protein PQO05_13790</fullName>
    </recommendedName>
</protein>
<dbReference type="InterPro" id="IPR007551">
    <property type="entry name" value="YajQ/Smlt4090-like"/>
</dbReference>
<dbReference type="SUPFAM" id="SSF89963">
    <property type="entry name" value="YajQ-like"/>
    <property type="match status" value="2"/>
</dbReference>
<dbReference type="Gene3D" id="3.30.70.860">
    <property type="match status" value="1"/>
</dbReference>
<dbReference type="CDD" id="cd11740">
    <property type="entry name" value="YajQ_like"/>
    <property type="match status" value="1"/>
</dbReference>
<evidence type="ECO:0000256" key="3">
    <source>
        <dbReference type="HAMAP-Rule" id="MF_00632"/>
    </source>
</evidence>
<organism evidence="4 5">
    <name type="scientific">Mucilaginibacter jinjuensis</name>
    <dbReference type="NCBI Taxonomy" id="1176721"/>
    <lineage>
        <taxon>Bacteria</taxon>
        <taxon>Pseudomonadati</taxon>
        <taxon>Bacteroidota</taxon>
        <taxon>Sphingobacteriia</taxon>
        <taxon>Sphingobacteriales</taxon>
        <taxon>Sphingobacteriaceae</taxon>
        <taxon>Mucilaginibacter</taxon>
    </lineage>
</organism>
<evidence type="ECO:0000256" key="1">
    <source>
        <dbReference type="ARBA" id="ARBA00022741"/>
    </source>
</evidence>
<keyword evidence="5" id="KW-1185">Reference proteome</keyword>
<name>A0ABY7TFY8_9SPHI</name>
<evidence type="ECO:0000256" key="2">
    <source>
        <dbReference type="ARBA" id="ARBA00093450"/>
    </source>
</evidence>
<keyword evidence="1 3" id="KW-0547">Nucleotide-binding</keyword>
<dbReference type="RefSeq" id="WP_273633498.1">
    <property type="nucleotide sequence ID" value="NZ_CP117167.1"/>
</dbReference>
<dbReference type="PANTHER" id="PTHR30476:SF0">
    <property type="entry name" value="UPF0234 PROTEIN YAJQ"/>
    <property type="match status" value="1"/>
</dbReference>
<dbReference type="Gene3D" id="3.30.70.990">
    <property type="entry name" value="YajQ-like, domain 2"/>
    <property type="match status" value="1"/>
</dbReference>
<reference evidence="4 5" key="1">
    <citation type="submission" date="2023-02" db="EMBL/GenBank/DDBJ databases">
        <title>Genome sequence of Mucilaginibacter jinjuensis strain KACC 16571.</title>
        <authorList>
            <person name="Kim S."/>
            <person name="Heo J."/>
            <person name="Kwon S.-W."/>
        </authorList>
    </citation>
    <scope>NUCLEOTIDE SEQUENCE [LARGE SCALE GENOMIC DNA]</scope>
    <source>
        <strain evidence="4 5">KACC 16571</strain>
    </source>
</reference>
<dbReference type="InterPro" id="IPR036183">
    <property type="entry name" value="YajQ-like_sf"/>
</dbReference>
<dbReference type="NCBIfam" id="NF003819">
    <property type="entry name" value="PRK05412.1"/>
    <property type="match status" value="1"/>
</dbReference>
<comment type="function">
    <text evidence="3">Nucleotide-binding protein.</text>
</comment>
<dbReference type="InterPro" id="IPR035570">
    <property type="entry name" value="UPF0234_N"/>
</dbReference>
<dbReference type="InterPro" id="IPR035571">
    <property type="entry name" value="UPF0234-like_C"/>
</dbReference>
<comment type="similarity">
    <text evidence="2 3">Belongs to the YajQ family.</text>
</comment>
<sequence length="163" mass="18333">MPSFDIVSKIDGQTLDNAINVAKKEILNRYDFNDSKSTVDLDKKTNELTIVTENDMRLKAIEDSIISRMMKQGLDPKALDFGNEQAASGNMIRKNIKIKEGLDKEAAKKVVKKIKDSGLKVQAAIMDDQIRVTAKKIDDLQAVISLCRTEDFGQPLQYINMRN</sequence>
<dbReference type="Proteomes" id="UP001216139">
    <property type="component" value="Chromosome"/>
</dbReference>
<accession>A0ABY7TFY8</accession>
<dbReference type="EMBL" id="CP117167">
    <property type="protein sequence ID" value="WCT15006.1"/>
    <property type="molecule type" value="Genomic_DNA"/>
</dbReference>